<comment type="function">
    <text evidence="7 10">Participates actively in the response to hyperosmotic and heat shock by preventing the aggregation of stress-denatured proteins, in association with DnaK and GrpE. It is the nucleotide exchange factor for DnaK and may function as a thermosensor. Unfolded proteins bind initially to DnaJ; upon interaction with the DnaJ-bound protein, DnaK hydrolyzes its bound ATP, resulting in the formation of a stable complex. GrpE releases ADP from DnaK; ATP binding to DnaK triggers the release of the substrate protein, thus completing the reaction cycle. Several rounds of ATP-dependent interactions between DnaJ, DnaK and GrpE are required for fully efficient folding.</text>
</comment>
<dbReference type="Proteomes" id="UP000192907">
    <property type="component" value="Unassembled WGS sequence"/>
</dbReference>
<dbReference type="AlphaFoldDB" id="A0A1Y6B621"/>
<dbReference type="Gene3D" id="2.30.22.10">
    <property type="entry name" value="Head domain of nucleotide exchange factor GrpE"/>
    <property type="match status" value="1"/>
</dbReference>
<evidence type="ECO:0000256" key="12">
    <source>
        <dbReference type="SAM" id="MobiDB-lite"/>
    </source>
</evidence>
<evidence type="ECO:0000256" key="5">
    <source>
        <dbReference type="ARBA" id="ARBA00023016"/>
    </source>
</evidence>
<dbReference type="InterPro" id="IPR013805">
    <property type="entry name" value="GrpE_CC"/>
</dbReference>
<dbReference type="InterPro" id="IPR000740">
    <property type="entry name" value="GrpE"/>
</dbReference>
<evidence type="ECO:0000256" key="3">
    <source>
        <dbReference type="ARBA" id="ARBA00011738"/>
    </source>
</evidence>
<dbReference type="GO" id="GO:0051082">
    <property type="term" value="F:unfolded protein binding"/>
    <property type="evidence" value="ECO:0007669"/>
    <property type="project" value="TreeGrafter"/>
</dbReference>
<gene>
    <name evidence="10" type="primary">grpE</name>
    <name evidence="13" type="ORF">SAMN06296036_101292</name>
</gene>
<feature type="region of interest" description="Disordered" evidence="12">
    <location>
        <begin position="1"/>
        <end position="48"/>
    </location>
</feature>
<accession>A0A1Y6B621</accession>
<evidence type="ECO:0000256" key="10">
    <source>
        <dbReference type="HAMAP-Rule" id="MF_01151"/>
    </source>
</evidence>
<dbReference type="FunFam" id="2.30.22.10:FF:000001">
    <property type="entry name" value="Protein GrpE"/>
    <property type="match status" value="1"/>
</dbReference>
<dbReference type="NCBIfam" id="NF010738">
    <property type="entry name" value="PRK14140.1"/>
    <property type="match status" value="1"/>
</dbReference>
<dbReference type="EMBL" id="FWZT01000001">
    <property type="protein sequence ID" value="SME89721.1"/>
    <property type="molecule type" value="Genomic_DNA"/>
</dbReference>
<evidence type="ECO:0000313" key="14">
    <source>
        <dbReference type="Proteomes" id="UP000192907"/>
    </source>
</evidence>
<dbReference type="STRING" id="1513793.SAMN06296036_101292"/>
<reference evidence="14" key="1">
    <citation type="submission" date="2017-04" db="EMBL/GenBank/DDBJ databases">
        <authorList>
            <person name="Varghese N."/>
            <person name="Submissions S."/>
        </authorList>
    </citation>
    <scope>NUCLEOTIDE SEQUENCE [LARGE SCALE GENOMIC DNA]</scope>
    <source>
        <strain evidence="14">RKEM611</strain>
    </source>
</reference>
<dbReference type="PANTHER" id="PTHR21237">
    <property type="entry name" value="GRPE PROTEIN"/>
    <property type="match status" value="1"/>
</dbReference>
<sequence length="199" mass="22420">MEVNQESNQAPKSANDSDAQEDSRDNQDAKAQTAEVVDESSEQGSLQETVKKLEAENKELQNKFLRTVADMENLRRRHDKEKSDLAKYGNEKLLEDLLPVLDSFEKALATGEGDESQSYVEGVKMVFKQLTDMAEKHGLTGFESQGEEFDPNLHQGIQRIEDESVETERVKDVFQKGYMLNERLLRPAVVSVAVPATKD</sequence>
<protein>
    <recommendedName>
        <fullName evidence="8 10">Protein GrpE</fullName>
    </recommendedName>
    <alternativeName>
        <fullName evidence="9 10">HSP-70 cofactor</fullName>
    </alternativeName>
</protein>
<evidence type="ECO:0000256" key="9">
    <source>
        <dbReference type="ARBA" id="ARBA00076414"/>
    </source>
</evidence>
<comment type="similarity">
    <text evidence="2 10 11">Belongs to the GrpE family.</text>
</comment>
<keyword evidence="14" id="KW-1185">Reference proteome</keyword>
<dbReference type="PRINTS" id="PR00773">
    <property type="entry name" value="GRPEPROTEIN"/>
</dbReference>
<comment type="subunit">
    <text evidence="3 10">Homodimer.</text>
</comment>
<keyword evidence="6 10" id="KW-0143">Chaperone</keyword>
<keyword evidence="4 10" id="KW-0963">Cytoplasm</keyword>
<dbReference type="OrthoDB" id="9812586at2"/>
<dbReference type="CDD" id="cd00446">
    <property type="entry name" value="GrpE"/>
    <property type="match status" value="1"/>
</dbReference>
<dbReference type="GO" id="GO:0000774">
    <property type="term" value="F:adenyl-nucleotide exchange factor activity"/>
    <property type="evidence" value="ECO:0007669"/>
    <property type="project" value="InterPro"/>
</dbReference>
<dbReference type="PANTHER" id="PTHR21237:SF23">
    <property type="entry name" value="GRPE PROTEIN HOMOLOG, MITOCHONDRIAL"/>
    <property type="match status" value="1"/>
</dbReference>
<evidence type="ECO:0000313" key="13">
    <source>
        <dbReference type="EMBL" id="SME89721.1"/>
    </source>
</evidence>
<keyword evidence="5 10" id="KW-0346">Stress response</keyword>
<feature type="compositionally biased region" description="Polar residues" evidence="12">
    <location>
        <begin position="1"/>
        <end position="17"/>
    </location>
</feature>
<dbReference type="InterPro" id="IPR009012">
    <property type="entry name" value="GrpE_head"/>
</dbReference>
<evidence type="ECO:0000256" key="2">
    <source>
        <dbReference type="ARBA" id="ARBA00009054"/>
    </source>
</evidence>
<dbReference type="SUPFAM" id="SSF51064">
    <property type="entry name" value="Head domain of nucleotide exchange factor GrpE"/>
    <property type="match status" value="1"/>
</dbReference>
<dbReference type="Gene3D" id="3.90.20.20">
    <property type="match status" value="1"/>
</dbReference>
<evidence type="ECO:0000256" key="1">
    <source>
        <dbReference type="ARBA" id="ARBA00004496"/>
    </source>
</evidence>
<dbReference type="GO" id="GO:0006457">
    <property type="term" value="P:protein folding"/>
    <property type="evidence" value="ECO:0007669"/>
    <property type="project" value="InterPro"/>
</dbReference>
<dbReference type="GO" id="GO:0042803">
    <property type="term" value="F:protein homodimerization activity"/>
    <property type="evidence" value="ECO:0007669"/>
    <property type="project" value="InterPro"/>
</dbReference>
<name>A0A1Y6B621_9BACT</name>
<dbReference type="GO" id="GO:0005737">
    <property type="term" value="C:cytoplasm"/>
    <property type="evidence" value="ECO:0007669"/>
    <property type="project" value="UniProtKB-SubCell"/>
</dbReference>
<dbReference type="RefSeq" id="WP_132314586.1">
    <property type="nucleotide sequence ID" value="NZ_FWZT01000001.1"/>
</dbReference>
<proteinExistence type="inferred from homology"/>
<evidence type="ECO:0000256" key="11">
    <source>
        <dbReference type="RuleBase" id="RU004478"/>
    </source>
</evidence>
<dbReference type="HAMAP" id="MF_01151">
    <property type="entry name" value="GrpE"/>
    <property type="match status" value="1"/>
</dbReference>
<evidence type="ECO:0000256" key="4">
    <source>
        <dbReference type="ARBA" id="ARBA00022490"/>
    </source>
</evidence>
<dbReference type="SUPFAM" id="SSF58014">
    <property type="entry name" value="Coiled-coil domain of nucleotide exchange factor GrpE"/>
    <property type="match status" value="1"/>
</dbReference>
<evidence type="ECO:0000256" key="7">
    <source>
        <dbReference type="ARBA" id="ARBA00053401"/>
    </source>
</evidence>
<dbReference type="Pfam" id="PF01025">
    <property type="entry name" value="GrpE"/>
    <property type="match status" value="1"/>
</dbReference>
<organism evidence="13 14">
    <name type="scientific">Pseudobacteriovorax antillogorgiicola</name>
    <dbReference type="NCBI Taxonomy" id="1513793"/>
    <lineage>
        <taxon>Bacteria</taxon>
        <taxon>Pseudomonadati</taxon>
        <taxon>Bdellovibrionota</taxon>
        <taxon>Oligoflexia</taxon>
        <taxon>Oligoflexales</taxon>
        <taxon>Pseudobacteriovoracaceae</taxon>
        <taxon>Pseudobacteriovorax</taxon>
    </lineage>
</organism>
<evidence type="ECO:0000256" key="6">
    <source>
        <dbReference type="ARBA" id="ARBA00023186"/>
    </source>
</evidence>
<comment type="subcellular location">
    <subcellularLocation>
        <location evidence="1 10">Cytoplasm</location>
    </subcellularLocation>
</comment>
<evidence type="ECO:0000256" key="8">
    <source>
        <dbReference type="ARBA" id="ARBA00072274"/>
    </source>
</evidence>
<dbReference type="GO" id="GO:0051087">
    <property type="term" value="F:protein-folding chaperone binding"/>
    <property type="evidence" value="ECO:0007669"/>
    <property type="project" value="InterPro"/>
</dbReference>